<dbReference type="Pfam" id="PF12960">
    <property type="entry name" value="DUF3849"/>
    <property type="match status" value="1"/>
</dbReference>
<evidence type="ECO:0000313" key="4">
    <source>
        <dbReference type="EMBL" id="HIS64232.1"/>
    </source>
</evidence>
<evidence type="ECO:0000259" key="2">
    <source>
        <dbReference type="Pfam" id="PF12959"/>
    </source>
</evidence>
<comment type="caution">
    <text evidence="4">The sequence shown here is derived from an EMBL/GenBank/DDBJ whole genome shotgun (WGS) entry which is preliminary data.</text>
</comment>
<accession>A0A9D1F829</accession>
<dbReference type="Pfam" id="PF12959">
    <property type="entry name" value="DUF3848"/>
    <property type="match status" value="1"/>
</dbReference>
<reference evidence="4" key="2">
    <citation type="journal article" date="2021" name="PeerJ">
        <title>Extensive microbial diversity within the chicken gut microbiome revealed by metagenomics and culture.</title>
        <authorList>
            <person name="Gilroy R."/>
            <person name="Ravi A."/>
            <person name="Getino M."/>
            <person name="Pursley I."/>
            <person name="Horton D.L."/>
            <person name="Alikhan N.F."/>
            <person name="Baker D."/>
            <person name="Gharbi K."/>
            <person name="Hall N."/>
            <person name="Watson M."/>
            <person name="Adriaenssens E.M."/>
            <person name="Foster-Nyarko E."/>
            <person name="Jarju S."/>
            <person name="Secka A."/>
            <person name="Antonio M."/>
            <person name="Oren A."/>
            <person name="Chaudhuri R.R."/>
            <person name="La Ragione R."/>
            <person name="Hildebrand F."/>
            <person name="Pallen M.J."/>
        </authorList>
    </citation>
    <scope>NUCLEOTIDE SEQUENCE</scope>
    <source>
        <strain evidence="4">ChiBcec16-1751</strain>
    </source>
</reference>
<protein>
    <submittedName>
        <fullName evidence="4">DUF3849 domain-containing protein</fullName>
    </submittedName>
</protein>
<proteinExistence type="predicted"/>
<dbReference type="EMBL" id="DVJJ01000046">
    <property type="protein sequence ID" value="HIS64232.1"/>
    <property type="molecule type" value="Genomic_DNA"/>
</dbReference>
<dbReference type="InterPro" id="IPR024380">
    <property type="entry name" value="DUF3848"/>
</dbReference>
<dbReference type="Proteomes" id="UP000886741">
    <property type="component" value="Unassembled WGS sequence"/>
</dbReference>
<dbReference type="InterPro" id="IPR024383">
    <property type="entry name" value="DUF3849"/>
</dbReference>
<name>A0A9D1F829_9FIRM</name>
<organism evidence="4 5">
    <name type="scientific">Candidatus Avoscillospira avistercoris</name>
    <dbReference type="NCBI Taxonomy" id="2840707"/>
    <lineage>
        <taxon>Bacteria</taxon>
        <taxon>Bacillati</taxon>
        <taxon>Bacillota</taxon>
        <taxon>Clostridia</taxon>
        <taxon>Eubacteriales</taxon>
        <taxon>Oscillospiraceae</taxon>
        <taxon>Oscillospiraceae incertae sedis</taxon>
        <taxon>Candidatus Avoscillospira</taxon>
    </lineage>
</organism>
<gene>
    <name evidence="4" type="ORF">IAA83_02525</name>
</gene>
<feature type="region of interest" description="Disordered" evidence="1">
    <location>
        <begin position="319"/>
        <end position="358"/>
    </location>
</feature>
<dbReference type="AlphaFoldDB" id="A0A9D1F829"/>
<feature type="compositionally biased region" description="Basic and acidic residues" evidence="1">
    <location>
        <begin position="334"/>
        <end position="358"/>
    </location>
</feature>
<sequence>MNTDKNTALYEKMATEQDKFRDWLKSQSPAEVLNHAYEYTVREDIVMAMEELELPEAQAAALLASPSPLADVYKEFADRETSYMDVIRDSIEEQAEAALNAQRELPLYRHDAAYAREQGDLDLYRASRRANIACKEAIENAIAENYRDNRLGGDAVPQVIEQFGYTRTLYVLANTVQQKDWDGRFSPANKAWAKTVDIPPNPDGFGGNRNLDFVVDSHPGLVDLFLSQTRQDYLRLQPLTPEEIHAEAARLLQELRVPEHPNSPHGTHYMARISPDFLARAGTQAHDQLMNLLPFRSLAITGMKDLPGTYVTILASEDRSRNLRQRHRSVRSQLKPEPRSAEKGEKKAPAHKKREPER</sequence>
<evidence type="ECO:0000256" key="1">
    <source>
        <dbReference type="SAM" id="MobiDB-lite"/>
    </source>
</evidence>
<feature type="domain" description="DUF3848" evidence="2">
    <location>
        <begin position="5"/>
        <end position="98"/>
    </location>
</feature>
<reference evidence="4" key="1">
    <citation type="submission" date="2020-10" db="EMBL/GenBank/DDBJ databases">
        <authorList>
            <person name="Gilroy R."/>
        </authorList>
    </citation>
    <scope>NUCLEOTIDE SEQUENCE</scope>
    <source>
        <strain evidence="4">ChiBcec16-1751</strain>
    </source>
</reference>
<feature type="domain" description="DUF3849" evidence="3">
    <location>
        <begin position="107"/>
        <end position="233"/>
    </location>
</feature>
<evidence type="ECO:0000313" key="5">
    <source>
        <dbReference type="Proteomes" id="UP000886741"/>
    </source>
</evidence>
<evidence type="ECO:0000259" key="3">
    <source>
        <dbReference type="Pfam" id="PF12960"/>
    </source>
</evidence>